<dbReference type="UniPathway" id="UPA00232"/>
<dbReference type="GO" id="GO:0005829">
    <property type="term" value="C:cytosol"/>
    <property type="evidence" value="ECO:0007669"/>
    <property type="project" value="TreeGrafter"/>
</dbReference>
<dbReference type="HAMAP" id="MF_02216">
    <property type="entry name" value="UbiK"/>
    <property type="match status" value="1"/>
</dbReference>
<evidence type="ECO:0000313" key="2">
    <source>
        <dbReference type="EMBL" id="MBB1126127.1"/>
    </source>
</evidence>
<keyword evidence="1" id="KW-0831">Ubiquinone biosynthesis</keyword>
<comment type="similarity">
    <text evidence="1">Belongs to the UbiK family.</text>
</comment>
<reference evidence="2 3" key="1">
    <citation type="journal article" date="2020" name="Arch. Microbiol.">
        <title>The genome sequence of the giant phototrophic gammaproteobacterium Thiospirillum jenense gives insight into its physiological properties and phylogenetic relationships.</title>
        <authorList>
            <person name="Imhoff J.F."/>
            <person name="Meyer T.E."/>
            <person name="Kyndt J.A."/>
        </authorList>
    </citation>
    <scope>NUCLEOTIDE SEQUENCE [LARGE SCALE GENOMIC DNA]</scope>
    <source>
        <strain evidence="2 3">DSM 216</strain>
    </source>
</reference>
<dbReference type="PANTHER" id="PTHR38040">
    <property type="entry name" value="UBIQUINONE BIOSYNTHESIS ACCESSORY FACTOR UBIK"/>
    <property type="match status" value="1"/>
</dbReference>
<comment type="subcellular location">
    <subcellularLocation>
        <location evidence="1">Cytoplasm</location>
    </subcellularLocation>
</comment>
<dbReference type="AlphaFoldDB" id="A0A839HG99"/>
<dbReference type="Pfam" id="PF04380">
    <property type="entry name" value="BMFP"/>
    <property type="match status" value="1"/>
</dbReference>
<keyword evidence="3" id="KW-1185">Reference proteome</keyword>
<dbReference type="InterPro" id="IPR007475">
    <property type="entry name" value="UbiK"/>
</dbReference>
<dbReference type="RefSeq" id="WP_182583757.1">
    <property type="nucleotide sequence ID" value="NZ_JABVCQ010000014.1"/>
</dbReference>
<organism evidence="2 3">
    <name type="scientific">Thiospirillum jenense</name>
    <dbReference type="NCBI Taxonomy" id="1653858"/>
    <lineage>
        <taxon>Bacteria</taxon>
        <taxon>Pseudomonadati</taxon>
        <taxon>Pseudomonadota</taxon>
        <taxon>Gammaproteobacteria</taxon>
        <taxon>Chromatiales</taxon>
        <taxon>Chromatiaceae</taxon>
        <taxon>Thiospirillum</taxon>
    </lineage>
</organism>
<protein>
    <recommendedName>
        <fullName evidence="1">Ubiquinone biosynthesis accessory factor UbiK</fullName>
    </recommendedName>
</protein>
<dbReference type="EMBL" id="JABVCQ010000014">
    <property type="protein sequence ID" value="MBB1126127.1"/>
    <property type="molecule type" value="Genomic_DNA"/>
</dbReference>
<accession>A0A839HG99</accession>
<keyword evidence="1" id="KW-0963">Cytoplasm</keyword>
<evidence type="ECO:0000313" key="3">
    <source>
        <dbReference type="Proteomes" id="UP000548632"/>
    </source>
</evidence>
<proteinExistence type="inferred from homology"/>
<sequence length="83" mass="9423">MLDAKQLDDLARRLTQALPKGLQALQEDAQRSLRATLELGLTQLNLVTREEFDVQAAVLARSRSRLEQLEARVLELEARLARQ</sequence>
<name>A0A839HG99_9GAMM</name>
<gene>
    <name evidence="1" type="primary">ubiK</name>
    <name evidence="2" type="ORF">HUK38_07770</name>
</gene>
<dbReference type="Proteomes" id="UP000548632">
    <property type="component" value="Unassembled WGS sequence"/>
</dbReference>
<comment type="pathway">
    <text evidence="1">Cofactor biosynthesis; ubiquinone biosynthesis.</text>
</comment>
<comment type="function">
    <text evidence="1">Required for efficient ubiquinone (coenzyme Q) biosynthesis. UbiK is probably an accessory factor of Ubi enzymes and facilitates ubiquinone biosynthesis by acting as an assembly factor, a targeting factor, or both.</text>
</comment>
<evidence type="ECO:0000256" key="1">
    <source>
        <dbReference type="HAMAP-Rule" id="MF_02216"/>
    </source>
</evidence>
<dbReference type="PANTHER" id="PTHR38040:SF1">
    <property type="entry name" value="UBIQUINONE BIOSYNTHESIS ACCESSORY FACTOR UBIK"/>
    <property type="match status" value="1"/>
</dbReference>
<dbReference type="GO" id="GO:0006744">
    <property type="term" value="P:ubiquinone biosynthetic process"/>
    <property type="evidence" value="ECO:0007669"/>
    <property type="project" value="UniProtKB-UniRule"/>
</dbReference>
<comment type="caution">
    <text evidence="2">The sequence shown here is derived from an EMBL/GenBank/DDBJ whole genome shotgun (WGS) entry which is preliminary data.</text>
</comment>